<keyword evidence="2" id="KW-0521">NADP</keyword>
<accession>A0ABR1WWZ5</accession>
<dbReference type="PANTHER" id="PTHR24322">
    <property type="entry name" value="PKSB"/>
    <property type="match status" value="1"/>
</dbReference>
<gene>
    <name evidence="4" type="ORF">PG997_002624</name>
</gene>
<proteinExistence type="inferred from homology"/>
<name>A0ABR1WWZ5_9PEZI</name>
<reference evidence="4 5" key="1">
    <citation type="submission" date="2023-01" db="EMBL/GenBank/DDBJ databases">
        <title>Analysis of 21 Apiospora genomes using comparative genomics revels a genus with tremendous synthesis potential of carbohydrate active enzymes and secondary metabolites.</title>
        <authorList>
            <person name="Sorensen T."/>
        </authorList>
    </citation>
    <scope>NUCLEOTIDE SEQUENCE [LARGE SCALE GENOMIC DNA]</scope>
    <source>
        <strain evidence="4 5">CBS 114990</strain>
    </source>
</reference>
<sequence length="319" mass="34243">MEHFSKHFLSLLPGRKSPGLLGGTSLAVLALYALKKASDAFSQAKLNNYTSDAYDWPNEVVVVTGGSGGIGDLLVRKFAGLGATVLSLDIAPPKEPLPPNAHFHQVDLSDPETTNAVALQLRHLHGDHTILILNAGVSNARCLLETPDSDIARTFQINAITPFLLLKQFLPSMVARNHGHVVTVGSMKGLVVGQVGMDYAASKAAALALHEAVGQECRHQYGAPKIRTTLVLPAFVRTPIIAGTLPHIQARGYTVLEPEEVADAIFRHILTGNSGRLFFPGYMSVMAGLRGWPAWLQEKVRDSVVSGGGGLPYHLRSKQ</sequence>
<dbReference type="Gene3D" id="3.40.50.720">
    <property type="entry name" value="NAD(P)-binding Rossmann-like Domain"/>
    <property type="match status" value="1"/>
</dbReference>
<dbReference type="RefSeq" id="XP_066670557.1">
    <property type="nucleotide sequence ID" value="XM_066806939.1"/>
</dbReference>
<dbReference type="GeneID" id="92039999"/>
<dbReference type="Pfam" id="PF00106">
    <property type="entry name" value="adh_short"/>
    <property type="match status" value="1"/>
</dbReference>
<dbReference type="PANTHER" id="PTHR24322:SF736">
    <property type="entry name" value="RETINOL DEHYDROGENASE 10"/>
    <property type="match status" value="1"/>
</dbReference>
<evidence type="ECO:0000256" key="2">
    <source>
        <dbReference type="ARBA" id="ARBA00022857"/>
    </source>
</evidence>
<evidence type="ECO:0000256" key="1">
    <source>
        <dbReference type="ARBA" id="ARBA00006484"/>
    </source>
</evidence>
<dbReference type="InterPro" id="IPR036291">
    <property type="entry name" value="NAD(P)-bd_dom_sf"/>
</dbReference>
<protein>
    <submittedName>
        <fullName evidence="4">Short-chain dehydrogenase/reductase</fullName>
    </submittedName>
</protein>
<dbReference type="EMBL" id="JAQQWN010000004">
    <property type="protein sequence ID" value="KAK8087663.1"/>
    <property type="molecule type" value="Genomic_DNA"/>
</dbReference>
<evidence type="ECO:0000313" key="4">
    <source>
        <dbReference type="EMBL" id="KAK8087663.1"/>
    </source>
</evidence>
<comment type="caution">
    <text evidence="4">The sequence shown here is derived from an EMBL/GenBank/DDBJ whole genome shotgun (WGS) entry which is preliminary data.</text>
</comment>
<dbReference type="InterPro" id="IPR002347">
    <property type="entry name" value="SDR_fam"/>
</dbReference>
<dbReference type="Proteomes" id="UP001433268">
    <property type="component" value="Unassembled WGS sequence"/>
</dbReference>
<evidence type="ECO:0000256" key="3">
    <source>
        <dbReference type="ARBA" id="ARBA00023002"/>
    </source>
</evidence>
<comment type="similarity">
    <text evidence="1">Belongs to the short-chain dehydrogenases/reductases (SDR) family.</text>
</comment>
<dbReference type="InterPro" id="IPR020904">
    <property type="entry name" value="Sc_DH/Rdtase_CS"/>
</dbReference>
<organism evidence="4 5">
    <name type="scientific">Apiospora hydei</name>
    <dbReference type="NCBI Taxonomy" id="1337664"/>
    <lineage>
        <taxon>Eukaryota</taxon>
        <taxon>Fungi</taxon>
        <taxon>Dikarya</taxon>
        <taxon>Ascomycota</taxon>
        <taxon>Pezizomycotina</taxon>
        <taxon>Sordariomycetes</taxon>
        <taxon>Xylariomycetidae</taxon>
        <taxon>Amphisphaeriales</taxon>
        <taxon>Apiosporaceae</taxon>
        <taxon>Apiospora</taxon>
    </lineage>
</organism>
<keyword evidence="3" id="KW-0560">Oxidoreductase</keyword>
<keyword evidence="5" id="KW-1185">Reference proteome</keyword>
<dbReference type="SUPFAM" id="SSF51735">
    <property type="entry name" value="NAD(P)-binding Rossmann-fold domains"/>
    <property type="match status" value="1"/>
</dbReference>
<dbReference type="PRINTS" id="PR00081">
    <property type="entry name" value="GDHRDH"/>
</dbReference>
<dbReference type="PROSITE" id="PS00061">
    <property type="entry name" value="ADH_SHORT"/>
    <property type="match status" value="1"/>
</dbReference>
<evidence type="ECO:0000313" key="5">
    <source>
        <dbReference type="Proteomes" id="UP001433268"/>
    </source>
</evidence>